<dbReference type="EMBL" id="UYYB01011994">
    <property type="protein sequence ID" value="VDM69369.1"/>
    <property type="molecule type" value="Genomic_DNA"/>
</dbReference>
<proteinExistence type="predicted"/>
<protein>
    <submittedName>
        <fullName evidence="1">Uncharacterized protein</fullName>
    </submittedName>
</protein>
<dbReference type="AlphaFoldDB" id="A0A3P7IQS4"/>
<gene>
    <name evidence="1" type="ORF">SVUK_LOCUS4367</name>
</gene>
<dbReference type="OrthoDB" id="10264149at2759"/>
<reference evidence="1 2" key="1">
    <citation type="submission" date="2018-11" db="EMBL/GenBank/DDBJ databases">
        <authorList>
            <consortium name="Pathogen Informatics"/>
        </authorList>
    </citation>
    <scope>NUCLEOTIDE SEQUENCE [LARGE SCALE GENOMIC DNA]</scope>
</reference>
<dbReference type="Proteomes" id="UP000270094">
    <property type="component" value="Unassembled WGS sequence"/>
</dbReference>
<evidence type="ECO:0000313" key="2">
    <source>
        <dbReference type="Proteomes" id="UP000270094"/>
    </source>
</evidence>
<organism evidence="1 2">
    <name type="scientific">Strongylus vulgaris</name>
    <name type="common">Blood worm</name>
    <dbReference type="NCBI Taxonomy" id="40348"/>
    <lineage>
        <taxon>Eukaryota</taxon>
        <taxon>Metazoa</taxon>
        <taxon>Ecdysozoa</taxon>
        <taxon>Nematoda</taxon>
        <taxon>Chromadorea</taxon>
        <taxon>Rhabditida</taxon>
        <taxon>Rhabditina</taxon>
        <taxon>Rhabditomorpha</taxon>
        <taxon>Strongyloidea</taxon>
        <taxon>Strongylidae</taxon>
        <taxon>Strongylus</taxon>
    </lineage>
</organism>
<accession>A0A3P7IQS4</accession>
<evidence type="ECO:0000313" key="1">
    <source>
        <dbReference type="EMBL" id="VDM69369.1"/>
    </source>
</evidence>
<keyword evidence="2" id="KW-1185">Reference proteome</keyword>
<name>A0A3P7IQS4_STRVU</name>
<sequence length="218" mass="24561">MFLSRGVFKALMECIDNDLGVTPNMTLEPYAEQMQRSSTSTWHAASSSSTYYVNTLTLSKNALTSSTRGSKRMGVFVKGNEIERLCAWLNPLGDATEEGVAPVEQWMKSTLPEARMEARVLKENARLAWDISPELAVNLPTRYEFFFCISHRRSVKTRRFRTCPSLRDTLQDMVRCQPEAVSHIPEALSLFLGDSSTFEHSEIAHVLTWSTCSPVMAL</sequence>
<feature type="non-terminal residue" evidence="1">
    <location>
        <position position="218"/>
    </location>
</feature>